<keyword evidence="1" id="KW-0472">Membrane</keyword>
<sequence length="74" mass="8625">MNKYLLRGIVFLTAGIICVFLGYTLMENDNNWYKLIMTLGVIFFGIGVVALMYRVFRKIDRNTLIEDRKGQSEK</sequence>
<protein>
    <submittedName>
        <fullName evidence="2">Signal peptidase</fullName>
    </submittedName>
</protein>
<dbReference type="KEGG" id="sphe:GFH32_00180"/>
<dbReference type="RefSeq" id="WP_153509162.1">
    <property type="nucleotide sequence ID" value="NZ_CP045652.1"/>
</dbReference>
<keyword evidence="1" id="KW-1133">Transmembrane helix</keyword>
<proteinExistence type="predicted"/>
<reference evidence="2 3" key="1">
    <citation type="submission" date="2019-10" db="EMBL/GenBank/DDBJ databases">
        <authorList>
            <person name="Dong K."/>
        </authorList>
    </citation>
    <scope>NUCLEOTIDE SEQUENCE [LARGE SCALE GENOMIC DNA]</scope>
    <source>
        <strain evidence="3">dk4302</strain>
    </source>
</reference>
<dbReference type="Proteomes" id="UP000326921">
    <property type="component" value="Chromosome"/>
</dbReference>
<dbReference type="EMBL" id="CP045652">
    <property type="protein sequence ID" value="QGA24839.1"/>
    <property type="molecule type" value="Genomic_DNA"/>
</dbReference>
<evidence type="ECO:0000256" key="1">
    <source>
        <dbReference type="SAM" id="Phobius"/>
    </source>
</evidence>
<gene>
    <name evidence="2" type="ORF">GFH32_00180</name>
</gene>
<accession>A0A5Q0Q6W3</accession>
<evidence type="ECO:0000313" key="3">
    <source>
        <dbReference type="Proteomes" id="UP000326921"/>
    </source>
</evidence>
<feature type="transmembrane region" description="Helical" evidence="1">
    <location>
        <begin position="32"/>
        <end position="53"/>
    </location>
</feature>
<name>A0A5Q0Q6W3_9SPHI</name>
<keyword evidence="1" id="KW-0812">Transmembrane</keyword>
<dbReference type="AlphaFoldDB" id="A0A5Q0Q6W3"/>
<evidence type="ECO:0000313" key="2">
    <source>
        <dbReference type="EMBL" id="QGA24839.1"/>
    </source>
</evidence>
<organism evidence="2 3">
    <name type="scientific">Sphingobacterium zhuxiongii</name>
    <dbReference type="NCBI Taxonomy" id="2662364"/>
    <lineage>
        <taxon>Bacteria</taxon>
        <taxon>Pseudomonadati</taxon>
        <taxon>Bacteroidota</taxon>
        <taxon>Sphingobacteriia</taxon>
        <taxon>Sphingobacteriales</taxon>
        <taxon>Sphingobacteriaceae</taxon>
        <taxon>Sphingobacterium</taxon>
    </lineage>
</organism>
<feature type="transmembrane region" description="Helical" evidence="1">
    <location>
        <begin position="5"/>
        <end position="26"/>
    </location>
</feature>
<keyword evidence="3" id="KW-1185">Reference proteome</keyword>